<dbReference type="InterPro" id="IPR011009">
    <property type="entry name" value="Kinase-like_dom_sf"/>
</dbReference>
<keyword evidence="3" id="KW-0808">Transferase</keyword>
<dbReference type="SUPFAM" id="SSF63825">
    <property type="entry name" value="YWTD domain"/>
    <property type="match status" value="3"/>
</dbReference>
<dbReference type="STRING" id="1965070.A0A3S3NZ54"/>
<dbReference type="Gene3D" id="2.60.40.10">
    <property type="entry name" value="Immunoglobulins"/>
    <property type="match status" value="7"/>
</dbReference>
<evidence type="ECO:0000256" key="15">
    <source>
        <dbReference type="PROSITE-ProRule" id="PRU10141"/>
    </source>
</evidence>
<dbReference type="InterPro" id="IPR001245">
    <property type="entry name" value="Ser-Thr/Tyr_kinase_cat_dom"/>
</dbReference>
<dbReference type="GO" id="GO:0005524">
    <property type="term" value="F:ATP binding"/>
    <property type="evidence" value="ECO:0007669"/>
    <property type="project" value="UniProtKB-UniRule"/>
</dbReference>
<feature type="domain" description="Fibronectin type-III" evidence="19">
    <location>
        <begin position="140"/>
        <end position="245"/>
    </location>
</feature>
<dbReference type="InterPro" id="IPR000033">
    <property type="entry name" value="LDLR_classB_rpt"/>
</dbReference>
<dbReference type="InterPro" id="IPR003961">
    <property type="entry name" value="FN3_dom"/>
</dbReference>
<dbReference type="Gene3D" id="3.30.200.20">
    <property type="entry name" value="Phosphorylase Kinase, domain 1"/>
    <property type="match status" value="1"/>
</dbReference>
<dbReference type="Pfam" id="PF00041">
    <property type="entry name" value="fn3"/>
    <property type="match status" value="3"/>
</dbReference>
<dbReference type="SMART" id="SM00220">
    <property type="entry name" value="S_TKc"/>
    <property type="match status" value="1"/>
</dbReference>
<dbReference type="PANTHER" id="PTHR24416:SF527">
    <property type="entry name" value="PROTO-ONCOGENE TYROSINE-PROTEIN KINASE ROS"/>
    <property type="match status" value="1"/>
</dbReference>
<evidence type="ECO:0000259" key="18">
    <source>
        <dbReference type="PROSITE" id="PS50011"/>
    </source>
</evidence>
<keyword evidence="2 16" id="KW-0597">Phosphoprotein</keyword>
<dbReference type="Pfam" id="PF07714">
    <property type="entry name" value="PK_Tyr_Ser-Thr"/>
    <property type="match status" value="1"/>
</dbReference>
<accession>A0A3S3NZ54</accession>
<keyword evidence="10 17" id="KW-0472">Membrane</keyword>
<feature type="domain" description="Protein kinase" evidence="18">
    <location>
        <begin position="1917"/>
        <end position="2158"/>
    </location>
</feature>
<name>A0A3S3NZ54_9ACAR</name>
<dbReference type="PROSITE" id="PS00239">
    <property type="entry name" value="RECEPTOR_TYR_KIN_II"/>
    <property type="match status" value="1"/>
</dbReference>
<evidence type="ECO:0000256" key="5">
    <source>
        <dbReference type="ARBA" id="ARBA00022737"/>
    </source>
</evidence>
<keyword evidence="8 15" id="KW-0067">ATP-binding</keyword>
<feature type="domain" description="Fibronectin type-III" evidence="19">
    <location>
        <begin position="541"/>
        <end position="641"/>
    </location>
</feature>
<dbReference type="GO" id="GO:0007169">
    <property type="term" value="P:cell surface receptor protein tyrosine kinase signaling pathway"/>
    <property type="evidence" value="ECO:0007669"/>
    <property type="project" value="InterPro"/>
</dbReference>
<dbReference type="Proteomes" id="UP000285301">
    <property type="component" value="Unassembled WGS sequence"/>
</dbReference>
<feature type="domain" description="Fibronectin type-III" evidence="19">
    <location>
        <begin position="1029"/>
        <end position="1128"/>
    </location>
</feature>
<evidence type="ECO:0000256" key="14">
    <source>
        <dbReference type="ARBA" id="ARBA00051243"/>
    </source>
</evidence>
<dbReference type="PROSITE" id="PS50853">
    <property type="entry name" value="FN3"/>
    <property type="match status" value="6"/>
</dbReference>
<comment type="catalytic activity">
    <reaction evidence="14 16">
        <text>L-tyrosyl-[protein] + ATP = O-phospho-L-tyrosyl-[protein] + ADP + H(+)</text>
        <dbReference type="Rhea" id="RHEA:10596"/>
        <dbReference type="Rhea" id="RHEA-COMP:10136"/>
        <dbReference type="Rhea" id="RHEA-COMP:20101"/>
        <dbReference type="ChEBI" id="CHEBI:15378"/>
        <dbReference type="ChEBI" id="CHEBI:30616"/>
        <dbReference type="ChEBI" id="CHEBI:46858"/>
        <dbReference type="ChEBI" id="CHEBI:61978"/>
        <dbReference type="ChEBI" id="CHEBI:456216"/>
        <dbReference type="EC" id="2.7.10.1"/>
    </reaction>
</comment>
<feature type="domain" description="Fibronectin type-III" evidence="19">
    <location>
        <begin position="1532"/>
        <end position="1634"/>
    </location>
</feature>
<keyword evidence="7 20" id="KW-0418">Kinase</keyword>
<dbReference type="InterPro" id="IPR000719">
    <property type="entry name" value="Prot_kinase_dom"/>
</dbReference>
<dbReference type="GO" id="GO:0043235">
    <property type="term" value="C:receptor complex"/>
    <property type="evidence" value="ECO:0007669"/>
    <property type="project" value="TreeGrafter"/>
</dbReference>
<keyword evidence="11" id="KW-0829">Tyrosine-protein kinase</keyword>
<keyword evidence="6 15" id="KW-0547">Nucleotide-binding</keyword>
<organism evidence="20 21">
    <name type="scientific">Dinothrombium tinctorium</name>
    <dbReference type="NCBI Taxonomy" id="1965070"/>
    <lineage>
        <taxon>Eukaryota</taxon>
        <taxon>Metazoa</taxon>
        <taxon>Ecdysozoa</taxon>
        <taxon>Arthropoda</taxon>
        <taxon>Chelicerata</taxon>
        <taxon>Arachnida</taxon>
        <taxon>Acari</taxon>
        <taxon>Acariformes</taxon>
        <taxon>Trombidiformes</taxon>
        <taxon>Prostigmata</taxon>
        <taxon>Anystina</taxon>
        <taxon>Parasitengona</taxon>
        <taxon>Trombidioidea</taxon>
        <taxon>Trombidiidae</taxon>
        <taxon>Dinothrombium</taxon>
    </lineage>
</organism>
<evidence type="ECO:0000256" key="11">
    <source>
        <dbReference type="ARBA" id="ARBA00023137"/>
    </source>
</evidence>
<evidence type="ECO:0000256" key="17">
    <source>
        <dbReference type="SAM" id="Phobius"/>
    </source>
</evidence>
<dbReference type="SUPFAM" id="SSF49265">
    <property type="entry name" value="Fibronectin type III"/>
    <property type="match status" value="5"/>
</dbReference>
<reference evidence="20 21" key="1">
    <citation type="journal article" date="2018" name="Gigascience">
        <title>Genomes of trombidid mites reveal novel predicted allergens and laterally-transferred genes associated with secondary metabolism.</title>
        <authorList>
            <person name="Dong X."/>
            <person name="Chaisiri K."/>
            <person name="Xia D."/>
            <person name="Armstrong S.D."/>
            <person name="Fang Y."/>
            <person name="Donnelly M.J."/>
            <person name="Kadowaki T."/>
            <person name="McGarry J.W."/>
            <person name="Darby A.C."/>
            <person name="Makepeace B.L."/>
        </authorList>
    </citation>
    <scope>NUCLEOTIDE SEQUENCE [LARGE SCALE GENOMIC DNA]</scope>
    <source>
        <strain evidence="20">UoL-WK</strain>
    </source>
</reference>
<dbReference type="InterPro" id="IPR017441">
    <property type="entry name" value="Protein_kinase_ATP_BS"/>
</dbReference>
<proteinExistence type="inferred from homology"/>
<dbReference type="PROSITE" id="PS50011">
    <property type="entry name" value="PROTEIN_KINASE_DOM"/>
    <property type="match status" value="1"/>
</dbReference>
<gene>
    <name evidence="20" type="ORF">B4U79_13561</name>
</gene>
<dbReference type="OrthoDB" id="65481at2759"/>
<evidence type="ECO:0000256" key="8">
    <source>
        <dbReference type="ARBA" id="ARBA00022840"/>
    </source>
</evidence>
<keyword evidence="5" id="KW-0677">Repeat</keyword>
<comment type="subcellular location">
    <subcellularLocation>
        <location evidence="1">Membrane</location>
        <topology evidence="1">Single-pass membrane protein</topology>
    </subcellularLocation>
</comment>
<dbReference type="SMART" id="SM00219">
    <property type="entry name" value="TyrKc"/>
    <property type="match status" value="1"/>
</dbReference>
<feature type="binding site" evidence="15">
    <location>
        <position position="1950"/>
    </location>
    <ligand>
        <name>ATP</name>
        <dbReference type="ChEBI" id="CHEBI:30616"/>
    </ligand>
</feature>
<evidence type="ECO:0000256" key="9">
    <source>
        <dbReference type="ARBA" id="ARBA00022989"/>
    </source>
</evidence>
<evidence type="ECO:0000256" key="1">
    <source>
        <dbReference type="ARBA" id="ARBA00004167"/>
    </source>
</evidence>
<dbReference type="PROSITE" id="PS00109">
    <property type="entry name" value="PROTEIN_KINASE_TYR"/>
    <property type="match status" value="1"/>
</dbReference>
<keyword evidence="12 16" id="KW-0675">Receptor</keyword>
<evidence type="ECO:0000313" key="21">
    <source>
        <dbReference type="Proteomes" id="UP000285301"/>
    </source>
</evidence>
<dbReference type="EC" id="2.7.10.1" evidence="16"/>
<evidence type="ECO:0000256" key="10">
    <source>
        <dbReference type="ARBA" id="ARBA00023136"/>
    </source>
</evidence>
<keyword evidence="21" id="KW-1185">Reference proteome</keyword>
<dbReference type="GO" id="GO:0004714">
    <property type="term" value="F:transmembrane receptor protein tyrosine kinase activity"/>
    <property type="evidence" value="ECO:0007669"/>
    <property type="project" value="UniProtKB-EC"/>
</dbReference>
<evidence type="ECO:0000256" key="3">
    <source>
        <dbReference type="ARBA" id="ARBA00022679"/>
    </source>
</evidence>
<evidence type="ECO:0000256" key="13">
    <source>
        <dbReference type="ARBA" id="ARBA00023180"/>
    </source>
</evidence>
<dbReference type="InterPro" id="IPR036116">
    <property type="entry name" value="FN3_sf"/>
</dbReference>
<evidence type="ECO:0000256" key="16">
    <source>
        <dbReference type="RuleBase" id="RU000312"/>
    </source>
</evidence>
<keyword evidence="13" id="KW-0325">Glycoprotein</keyword>
<keyword evidence="9 17" id="KW-1133">Transmembrane helix</keyword>
<dbReference type="PRINTS" id="PR00109">
    <property type="entry name" value="TYRKINASE"/>
</dbReference>
<feature type="transmembrane region" description="Helical" evidence="17">
    <location>
        <begin position="1839"/>
        <end position="1861"/>
    </location>
</feature>
<dbReference type="GO" id="GO:0032006">
    <property type="term" value="P:regulation of TOR signaling"/>
    <property type="evidence" value="ECO:0007669"/>
    <property type="project" value="TreeGrafter"/>
</dbReference>
<evidence type="ECO:0000256" key="6">
    <source>
        <dbReference type="ARBA" id="ARBA00022741"/>
    </source>
</evidence>
<dbReference type="PANTHER" id="PTHR24416">
    <property type="entry name" value="TYROSINE-PROTEIN KINASE RECEPTOR"/>
    <property type="match status" value="1"/>
</dbReference>
<evidence type="ECO:0000259" key="19">
    <source>
        <dbReference type="PROSITE" id="PS50853"/>
    </source>
</evidence>
<keyword evidence="4 16" id="KW-0812">Transmembrane</keyword>
<dbReference type="Gene3D" id="2.120.10.30">
    <property type="entry name" value="TolB, C-terminal domain"/>
    <property type="match status" value="3"/>
</dbReference>
<dbReference type="SUPFAM" id="SSF56112">
    <property type="entry name" value="Protein kinase-like (PK-like)"/>
    <property type="match status" value="1"/>
</dbReference>
<dbReference type="SMART" id="SM00060">
    <property type="entry name" value="FN3"/>
    <property type="match status" value="7"/>
</dbReference>
<dbReference type="InterPro" id="IPR008266">
    <property type="entry name" value="Tyr_kinase_AS"/>
</dbReference>
<feature type="domain" description="Fibronectin type-III" evidence="19">
    <location>
        <begin position="1736"/>
        <end position="1829"/>
    </location>
</feature>
<sequence>MDACCTKEQRTALVFYCKLGCNQALNLYVSKKKSELGIPSAPFIVANSVGNDSLAIEWKVNPVLNITFLVQWKYALLTNDWNYYRPEEKLTANRILIQNLHPHTEYQFRVAWILFPQFSPVFSEPSLPILTKAYGPPSTPPRFISVVAVSSNHISITWEPPMFPNGPILAYILYLQENSNKHAIIKEISLSNILVSNDSEHRDAPLHYMFSDLKGGLSYTISISSMNGAGEGPNATRVIETPRAIVEERDESEDAYLILASEKNVIKQSRDIMRPPEIVFRLNDYSALDNITSLAVHVSHKLIFVSDTGGNVRKISLSNSRNIQIQTIFKAKIRSSSKSYLLSTDWLNEKLYLFEGNAISSFDLNGNFKKDVVTGFSQNMAKFSDLHVDPYNGYLYWTYSDLIEGGIYRVDLSRFKDKVVHFQEAQCIYKDKSITVFTIDYSNFRLYFPTNSMKENTIISLTLGGEDSTDIRKDRVYSPQFNYVKNIVHYNETFFWTVGTEVYKEEYDEEANKFYHNAFSFDGDLFVSLQLFHRKSQPHPIPFNPVKNLEAIFSDTTGKVKWDKPSLLGGMSQGAWQEWLYEIRVEELNAQNITEIGNISETSCVLHELSPKTAYKINVRAYSEAGKGPWTQSFVGTTLKSIDMSTAFPSILWATKDGIIQSNIVGDGVTSVLNTIKIKRMPIKAITWYKDSVLFVANNSNIFVYNTTSYNHFQLPNTNPIKSIAIDWITPKLYWSNPMNHMISRSNLDGSHIETLPIMTLAKEIVIDAIHGKLFWATECSVECSQLNGFKHKAVFQLKHFSGKQVLSLTLDIDHKNIYWIVKSNNELILYKADLVFDDIFEKPVQFIQSIGHLKDSTFRSSLTYFDSRLFFVNHLNVLVTDLKGKNRAFLKPLGLQELEAITIMDPSLHQIPVIGKDTSVIVTPVSVNSSSVRVVGKWDNFTIVWDKIRNVNYGEVFYDISININGYFNAKLNLDRNLITKQSFFTYPTSHKLQPYSSLKVFIKSFTYWASSEPIIVDIFTPMSTPSKPANPRAFVYMRNEKIVVEFRWSPSLNPNGIISHYLINIWTYSKNIRIDHLYNKVIPGNVLFFVLSDVKKNMTFFFNVQAHTESGGGPFSDTIHVNTSDFRSIPKLLMSKNNSLTLFDVDFGKETVLTKKIINPIGITFIRKENTAFWIDEDRVLKSFDLQTNQLNALHTIDGKATSLTVDWISRQLLWSETDENKSVVWKMDLNSLQKPEILFDRSNVKINSLEIDPYSNLLFWTEFSSKEEGVIRKYDLKAKEMSSFFGKSNSHSDDCKCFATSPTVGKAISIERIGDSKSRILWTDERKGIIWSTDFDACDCQQVVNMGIKRSILAVASDEHNYYWITEPFRTLFRMPKQENNLPEISKSIEMSKNVALLKAFETQPYPERDCLSPLPYDSKVALISKGYSYLVFTIPRVRRPQHCENFSLPSIEYKLYYGKVFANNSFECDLSLKFCHILQTYNQTVALNNLEPYTNYSIRVGVSNYYTLTATLPGPMAIFDTKEWHPSPPTNVKVWQVSPFDIIISWFSPLHPNGDSLKYEIRWFSEKKMNSQFVQTTNITNPIKNKQFYFELRDKNLAPNTKYIFKVRAISNVGDLFSESESVDLITNESPNNLTIANRGKRFLLLSWLPPQKTWINRHSLEMLSEETHIWQQVSSQQTNNSTTYSFNVTQLKPNTLYYFRLVLTFKHKNLSLIWPPDGKFDFKTRGEIPSAPTNLLVINVKSGLYKITWNSVDAYGSKNLVYELFKKDEHSDRWMRVYRGMNNFWYPNRTETSDTLYIFKVRAVNEFGEGEFSEQSLPYQFVSLISTKTATRTIISYVVITLICIAIVLFVVYIFYKVKKQGTEKKAFHEMDIVPLPELPAHHHEDNAHYLAGDVSCDEELSSVPQITRGQIKLTKFLGSGAFAEVYEGVVHNLNNVASLKVAIKTLRNGATERQKAEFLKEAKLMGNFKHPHILQLLGICLDNNPFLIFELMGGGDLLSYLRLNRPEVGKPSLLTMDDLLKMCVDVAKGCEYLEGMHFVHRDLAARNCLVSSYARNERIVKIGDFGLARDIYKNDYYRKEGEGLLPVRWMAPESLVDGVFTTQSDIWSFGVLIWEVLTLGQHPYTARANIEVWNYVRSGGRLEVPKNCPNEL</sequence>
<protein>
    <recommendedName>
        <fullName evidence="16">Tyrosine-protein kinase receptor</fullName>
        <ecNumber evidence="16">2.7.10.1</ecNumber>
    </recommendedName>
</protein>
<dbReference type="CDD" id="cd00063">
    <property type="entry name" value="FN3"/>
    <property type="match status" value="7"/>
</dbReference>
<evidence type="ECO:0000256" key="12">
    <source>
        <dbReference type="ARBA" id="ARBA00023170"/>
    </source>
</evidence>
<dbReference type="SMART" id="SM00135">
    <property type="entry name" value="LY"/>
    <property type="match status" value="5"/>
</dbReference>
<dbReference type="PROSITE" id="PS00107">
    <property type="entry name" value="PROTEIN_KINASE_ATP"/>
    <property type="match status" value="1"/>
</dbReference>
<dbReference type="Gene3D" id="1.10.510.10">
    <property type="entry name" value="Transferase(Phosphotransferase) domain 1"/>
    <property type="match status" value="1"/>
</dbReference>
<dbReference type="FunFam" id="1.10.510.10:FF:000341">
    <property type="entry name" value="Tyrosine-protein kinase receptor"/>
    <property type="match status" value="1"/>
</dbReference>
<dbReference type="EMBL" id="NCKU01002830">
    <property type="protein sequence ID" value="RWS08705.1"/>
    <property type="molecule type" value="Genomic_DNA"/>
</dbReference>
<evidence type="ECO:0000256" key="7">
    <source>
        <dbReference type="ARBA" id="ARBA00022777"/>
    </source>
</evidence>
<dbReference type="InterPro" id="IPR002011">
    <property type="entry name" value="Tyr_kinase_rcpt_2_CS"/>
</dbReference>
<dbReference type="GO" id="GO:0005886">
    <property type="term" value="C:plasma membrane"/>
    <property type="evidence" value="ECO:0007669"/>
    <property type="project" value="TreeGrafter"/>
</dbReference>
<dbReference type="InterPro" id="IPR013783">
    <property type="entry name" value="Ig-like_fold"/>
</dbReference>
<feature type="domain" description="Fibronectin type-III" evidence="19">
    <location>
        <begin position="38"/>
        <end position="134"/>
    </location>
</feature>
<evidence type="ECO:0000256" key="2">
    <source>
        <dbReference type="ARBA" id="ARBA00022553"/>
    </source>
</evidence>
<dbReference type="InterPro" id="IPR020635">
    <property type="entry name" value="Tyr_kinase_cat_dom"/>
</dbReference>
<evidence type="ECO:0000256" key="4">
    <source>
        <dbReference type="ARBA" id="ARBA00022692"/>
    </source>
</evidence>
<dbReference type="InterPro" id="IPR050122">
    <property type="entry name" value="RTK"/>
</dbReference>
<dbReference type="InterPro" id="IPR011042">
    <property type="entry name" value="6-blade_b-propeller_TolB-like"/>
</dbReference>
<evidence type="ECO:0000313" key="20">
    <source>
        <dbReference type="EMBL" id="RWS08705.1"/>
    </source>
</evidence>
<comment type="caution">
    <text evidence="20">The sequence shown here is derived from an EMBL/GenBank/DDBJ whole genome shotgun (WGS) entry which is preliminary data.</text>
</comment>
<comment type="similarity">
    <text evidence="16">Belongs to the protein kinase superfamily. Tyr protein kinase family. Insulin receptor subfamily.</text>
</comment>